<keyword evidence="5 13" id="KW-0812">Transmembrane</keyword>
<evidence type="ECO:0000256" key="9">
    <source>
        <dbReference type="ARBA" id="ARBA00023065"/>
    </source>
</evidence>
<evidence type="ECO:0000313" key="16">
    <source>
        <dbReference type="Proteomes" id="UP001642464"/>
    </source>
</evidence>
<keyword evidence="12 15" id="KW-0407">Ion channel</keyword>
<evidence type="ECO:0000256" key="10">
    <source>
        <dbReference type="ARBA" id="ARBA00023136"/>
    </source>
</evidence>
<accession>A0ABP0Q6C6</accession>
<evidence type="ECO:0000259" key="14">
    <source>
        <dbReference type="Pfam" id="PF00520"/>
    </source>
</evidence>
<dbReference type="Proteomes" id="UP001642464">
    <property type="component" value="Unassembled WGS sequence"/>
</dbReference>
<sequence>LTTARKPVALGSILSKPYRATLASVGFEGAFVVMEDLLDAMDLEKQRIQQMADDNHSALDHCIQEAFGRILEMQRSFYFEGDVPVPKSVEMVESSQQVVDLAATKLPRKPKLVELVDPVPGVDETWIRQTTPDLMPRYGMEESLNVATVTADVSDLRPKEASAMQAIPSEGNLTSQRSASERRMGSKLRSRTLDRFLSEKTGRELDVKSLLDYGAGVLVMLNSVIMLVELELEGQELARLVGLAEHNYSNALTICRVINDGFSLVFFAELLLRIFLEPRTFHRDVSNWLDAFLAIAGLVDFFITISLPETSTSQSIVLLRLMRVMKSLRAIRMVRSLRIFRGLRLLVKACQCFLPSLCWAMVLLGLLMSMGSLLIGNLLQDFIADDSGDDDHRLWLWEHYGTAYRATWTLFRVTFAGNWPHFCDPVVELSEVFSLFFFLYITIVVFAVLRVITAIFLKDTLDAAQNDAEQLVMDRMALKSKLINRLEGVFKVMDHEGTGIITEERLSQILANPKVAAYFATLELDISEGRALFHLLDNGNGEVTQDEFISGILRCKGQARAIEQVAMHSKTFQKSYNL</sequence>
<name>A0ABP0Q6C6_9DINO</name>
<proteinExistence type="predicted"/>
<dbReference type="GO" id="GO:0034220">
    <property type="term" value="P:monoatomic ion transmembrane transport"/>
    <property type="evidence" value="ECO:0007669"/>
    <property type="project" value="UniProtKB-KW"/>
</dbReference>
<feature type="domain" description="Ion transport" evidence="14">
    <location>
        <begin position="216"/>
        <end position="457"/>
    </location>
</feature>
<evidence type="ECO:0000256" key="5">
    <source>
        <dbReference type="ARBA" id="ARBA00022692"/>
    </source>
</evidence>
<evidence type="ECO:0000256" key="2">
    <source>
        <dbReference type="ARBA" id="ARBA00022448"/>
    </source>
</evidence>
<evidence type="ECO:0000256" key="7">
    <source>
        <dbReference type="ARBA" id="ARBA00022882"/>
    </source>
</evidence>
<dbReference type="InterPro" id="IPR011992">
    <property type="entry name" value="EF-hand-dom_pair"/>
</dbReference>
<keyword evidence="8 13" id="KW-1133">Transmembrane helix</keyword>
<evidence type="ECO:0000313" key="15">
    <source>
        <dbReference type="EMBL" id="CAK9083404.1"/>
    </source>
</evidence>
<feature type="non-terminal residue" evidence="15">
    <location>
        <position position="1"/>
    </location>
</feature>
<keyword evidence="10 13" id="KW-0472">Membrane</keyword>
<protein>
    <recommendedName>
        <fullName evidence="14">Ion transport domain-containing protein</fullName>
    </recommendedName>
</protein>
<reference evidence="15 16" key="1">
    <citation type="submission" date="2024-02" db="EMBL/GenBank/DDBJ databases">
        <authorList>
            <person name="Chen Y."/>
            <person name="Shah S."/>
            <person name="Dougan E. K."/>
            <person name="Thang M."/>
            <person name="Chan C."/>
        </authorList>
    </citation>
    <scope>NUCLEOTIDE SEQUENCE [LARGE SCALE GENOMIC DNA]</scope>
</reference>
<organism evidence="15 16">
    <name type="scientific">Durusdinium trenchii</name>
    <dbReference type="NCBI Taxonomy" id="1381693"/>
    <lineage>
        <taxon>Eukaryota</taxon>
        <taxon>Sar</taxon>
        <taxon>Alveolata</taxon>
        <taxon>Dinophyceae</taxon>
        <taxon>Suessiales</taxon>
        <taxon>Symbiodiniaceae</taxon>
        <taxon>Durusdinium</taxon>
    </lineage>
</organism>
<evidence type="ECO:0000256" key="12">
    <source>
        <dbReference type="ARBA" id="ARBA00023303"/>
    </source>
</evidence>
<keyword evidence="3" id="KW-0109">Calcium transport</keyword>
<keyword evidence="7" id="KW-0851">Voltage-gated channel</keyword>
<comment type="caution">
    <text evidence="15">The sequence shown here is derived from an EMBL/GenBank/DDBJ whole genome shotgun (WGS) entry which is preliminary data.</text>
</comment>
<evidence type="ECO:0000256" key="13">
    <source>
        <dbReference type="SAM" id="Phobius"/>
    </source>
</evidence>
<evidence type="ECO:0000256" key="8">
    <source>
        <dbReference type="ARBA" id="ARBA00022989"/>
    </source>
</evidence>
<dbReference type="Gene3D" id="1.20.120.350">
    <property type="entry name" value="Voltage-gated potassium channels. Chain C"/>
    <property type="match status" value="1"/>
</dbReference>
<gene>
    <name evidence="15" type="ORF">SCF082_LOCUS39592</name>
</gene>
<dbReference type="EMBL" id="CAXAMM010039058">
    <property type="protein sequence ID" value="CAK9083404.1"/>
    <property type="molecule type" value="Genomic_DNA"/>
</dbReference>
<dbReference type="InterPro" id="IPR005821">
    <property type="entry name" value="Ion_trans_dom"/>
</dbReference>
<dbReference type="InterPro" id="IPR027359">
    <property type="entry name" value="Volt_channel_dom_sf"/>
</dbReference>
<evidence type="ECO:0000256" key="1">
    <source>
        <dbReference type="ARBA" id="ARBA00004141"/>
    </source>
</evidence>
<keyword evidence="9" id="KW-0406">Ion transport</keyword>
<evidence type="ECO:0000256" key="6">
    <source>
        <dbReference type="ARBA" id="ARBA00022837"/>
    </source>
</evidence>
<evidence type="ECO:0000256" key="3">
    <source>
        <dbReference type="ARBA" id="ARBA00022568"/>
    </source>
</evidence>
<feature type="transmembrane region" description="Helical" evidence="13">
    <location>
        <begin position="352"/>
        <end position="375"/>
    </location>
</feature>
<evidence type="ECO:0000256" key="4">
    <source>
        <dbReference type="ARBA" id="ARBA00022673"/>
    </source>
</evidence>
<keyword evidence="6" id="KW-0106">Calcium</keyword>
<keyword evidence="16" id="KW-1185">Reference proteome</keyword>
<feature type="transmembrane region" description="Helical" evidence="13">
    <location>
        <begin position="435"/>
        <end position="457"/>
    </location>
</feature>
<keyword evidence="2" id="KW-0813">Transport</keyword>
<feature type="non-terminal residue" evidence="15">
    <location>
        <position position="578"/>
    </location>
</feature>
<dbReference type="PANTHER" id="PTHR45628:SF7">
    <property type="entry name" value="VOLTAGE-DEPENDENT CALCIUM CHANNEL TYPE A SUBUNIT ALPHA-1"/>
    <property type="match status" value="1"/>
</dbReference>
<comment type="subcellular location">
    <subcellularLocation>
        <location evidence="1">Membrane</location>
        <topology evidence="1">Multi-pass membrane protein</topology>
    </subcellularLocation>
</comment>
<dbReference type="PANTHER" id="PTHR45628">
    <property type="entry name" value="VOLTAGE-DEPENDENT CALCIUM CHANNEL TYPE A SUBUNIT ALPHA-1"/>
    <property type="match status" value="1"/>
</dbReference>
<dbReference type="Gene3D" id="1.10.287.70">
    <property type="match status" value="1"/>
</dbReference>
<dbReference type="Pfam" id="PF00520">
    <property type="entry name" value="Ion_trans"/>
    <property type="match status" value="1"/>
</dbReference>
<dbReference type="SUPFAM" id="SSF47473">
    <property type="entry name" value="EF-hand"/>
    <property type="match status" value="1"/>
</dbReference>
<dbReference type="Gene3D" id="1.10.238.10">
    <property type="entry name" value="EF-hand"/>
    <property type="match status" value="1"/>
</dbReference>
<dbReference type="SUPFAM" id="SSF81324">
    <property type="entry name" value="Voltage-gated potassium channels"/>
    <property type="match status" value="1"/>
</dbReference>
<keyword evidence="11" id="KW-0325">Glycoprotein</keyword>
<keyword evidence="4" id="KW-0107">Calcium channel</keyword>
<dbReference type="InterPro" id="IPR050599">
    <property type="entry name" value="VDCC_alpha-1_subunit"/>
</dbReference>
<evidence type="ECO:0000256" key="11">
    <source>
        <dbReference type="ARBA" id="ARBA00023180"/>
    </source>
</evidence>